<dbReference type="Proteomes" id="UP000000304">
    <property type="component" value="Chromosome 2L"/>
</dbReference>
<keyword evidence="3" id="KW-1185">Reference proteome</keyword>
<evidence type="ECO:0000313" key="2">
    <source>
        <dbReference type="EMBL" id="EDX03702.1"/>
    </source>
</evidence>
<proteinExistence type="predicted"/>
<accession>B4QA64</accession>
<sequence length="74" mass="7959">MCGQGEEAEDDEAVAVVAVKCSLADNTRHGQLILENYLRCVNCGTNSSDHITVTSNPFKDQLGDHLGNSPGQKR</sequence>
<dbReference type="HOGENOM" id="CLU_2690475_0_0_1"/>
<dbReference type="EMBL" id="CM000361">
    <property type="protein sequence ID" value="EDX03702.1"/>
    <property type="molecule type" value="Genomic_DNA"/>
</dbReference>
<dbReference type="AlphaFoldDB" id="B4QA64"/>
<gene>
    <name evidence="2" type="primary">Dsim\GD23280</name>
    <name evidence="2" type="ORF">Dsim_GD23280</name>
</gene>
<protein>
    <submittedName>
        <fullName evidence="2">GD23280</fullName>
    </submittedName>
</protein>
<evidence type="ECO:0000256" key="1">
    <source>
        <dbReference type="SAM" id="MobiDB-lite"/>
    </source>
</evidence>
<reference evidence="2 3" key="1">
    <citation type="journal article" date="2007" name="Nature">
        <title>Evolution of genes and genomes on the Drosophila phylogeny.</title>
        <authorList>
            <consortium name="Drosophila 12 Genomes Consortium"/>
            <person name="Clark A.G."/>
            <person name="Eisen M.B."/>
            <person name="Smith D.R."/>
            <person name="Bergman C.M."/>
            <person name="Oliver B."/>
            <person name="Markow T.A."/>
            <person name="Kaufman T.C."/>
            <person name="Kellis M."/>
            <person name="Gelbart W."/>
            <person name="Iyer V.N."/>
            <person name="Pollard D.A."/>
            <person name="Sackton T.B."/>
            <person name="Larracuente A.M."/>
            <person name="Singh N.D."/>
            <person name="Abad J.P."/>
            <person name="Abt D.N."/>
            <person name="Adryan B."/>
            <person name="Aguade M."/>
            <person name="Akashi H."/>
            <person name="Anderson W.W."/>
            <person name="Aquadro C.F."/>
            <person name="Ardell D.H."/>
            <person name="Arguello R."/>
            <person name="Artieri C.G."/>
            <person name="Barbash D.A."/>
            <person name="Barker D."/>
            <person name="Barsanti P."/>
            <person name="Batterham P."/>
            <person name="Batzoglou S."/>
            <person name="Begun D."/>
            <person name="Bhutkar A."/>
            <person name="Blanco E."/>
            <person name="Bosak S.A."/>
            <person name="Bradley R.K."/>
            <person name="Brand A.D."/>
            <person name="Brent M.R."/>
            <person name="Brooks A.N."/>
            <person name="Brown R.H."/>
            <person name="Butlin R.K."/>
            <person name="Caggese C."/>
            <person name="Calvi B.R."/>
            <person name="Bernardo de Carvalho A."/>
            <person name="Caspi A."/>
            <person name="Castrezana S."/>
            <person name="Celniker S.E."/>
            <person name="Chang J.L."/>
            <person name="Chapple C."/>
            <person name="Chatterji S."/>
            <person name="Chinwalla A."/>
            <person name="Civetta A."/>
            <person name="Clifton S.W."/>
            <person name="Comeron J.M."/>
            <person name="Costello J.C."/>
            <person name="Coyne J.A."/>
            <person name="Daub J."/>
            <person name="David R.G."/>
            <person name="Delcher A.L."/>
            <person name="Delehaunty K."/>
            <person name="Do C.B."/>
            <person name="Ebling H."/>
            <person name="Edwards K."/>
            <person name="Eickbush T."/>
            <person name="Evans J.D."/>
            <person name="Filipski A."/>
            <person name="Findeiss S."/>
            <person name="Freyhult E."/>
            <person name="Fulton L."/>
            <person name="Fulton R."/>
            <person name="Garcia A.C."/>
            <person name="Gardiner A."/>
            <person name="Garfield D.A."/>
            <person name="Garvin B.E."/>
            <person name="Gibson G."/>
            <person name="Gilbert D."/>
            <person name="Gnerre S."/>
            <person name="Godfrey J."/>
            <person name="Good R."/>
            <person name="Gotea V."/>
            <person name="Gravely B."/>
            <person name="Greenberg A.J."/>
            <person name="Griffiths-Jones S."/>
            <person name="Gross S."/>
            <person name="Guigo R."/>
            <person name="Gustafson E.A."/>
            <person name="Haerty W."/>
            <person name="Hahn M.W."/>
            <person name="Halligan D.L."/>
            <person name="Halpern A.L."/>
            <person name="Halter G.M."/>
            <person name="Han M.V."/>
            <person name="Heger A."/>
            <person name="Hillier L."/>
            <person name="Hinrichs A.S."/>
            <person name="Holmes I."/>
            <person name="Hoskins R.A."/>
            <person name="Hubisz M.J."/>
            <person name="Hultmark D."/>
            <person name="Huntley M.A."/>
            <person name="Jaffe D.B."/>
            <person name="Jagadeeshan S."/>
            <person name="Jeck W.R."/>
            <person name="Johnson J."/>
            <person name="Jones C.D."/>
            <person name="Jordan W.C."/>
            <person name="Karpen G.H."/>
            <person name="Kataoka E."/>
            <person name="Keightley P.D."/>
            <person name="Kheradpour P."/>
            <person name="Kirkness E.F."/>
            <person name="Koerich L.B."/>
            <person name="Kristiansen K."/>
            <person name="Kudrna D."/>
            <person name="Kulathinal R.J."/>
            <person name="Kumar S."/>
            <person name="Kwok R."/>
            <person name="Lander E."/>
            <person name="Langley C.H."/>
            <person name="Lapoint R."/>
            <person name="Lazzaro B.P."/>
            <person name="Lee S.J."/>
            <person name="Levesque L."/>
            <person name="Li R."/>
            <person name="Lin C.F."/>
            <person name="Lin M.F."/>
            <person name="Lindblad-Toh K."/>
            <person name="Llopart A."/>
            <person name="Long M."/>
            <person name="Low L."/>
            <person name="Lozovsky E."/>
            <person name="Lu J."/>
            <person name="Luo M."/>
            <person name="Machado C.A."/>
            <person name="Makalowski W."/>
            <person name="Marzo M."/>
            <person name="Matsuda M."/>
            <person name="Matzkin L."/>
            <person name="McAllister B."/>
            <person name="McBride C.S."/>
            <person name="McKernan B."/>
            <person name="McKernan K."/>
            <person name="Mendez-Lago M."/>
            <person name="Minx P."/>
            <person name="Mollenhauer M.U."/>
            <person name="Montooth K."/>
            <person name="Mount S.M."/>
            <person name="Mu X."/>
            <person name="Myers E."/>
            <person name="Negre B."/>
            <person name="Newfeld S."/>
            <person name="Nielsen R."/>
            <person name="Noor M.A."/>
            <person name="O'Grady P."/>
            <person name="Pachter L."/>
            <person name="Papaceit M."/>
            <person name="Parisi M.J."/>
            <person name="Parisi M."/>
            <person name="Parts L."/>
            <person name="Pedersen J.S."/>
            <person name="Pesole G."/>
            <person name="Phillippy A.M."/>
            <person name="Ponting C.P."/>
            <person name="Pop M."/>
            <person name="Porcelli D."/>
            <person name="Powell J.R."/>
            <person name="Prohaska S."/>
            <person name="Pruitt K."/>
            <person name="Puig M."/>
            <person name="Quesneville H."/>
            <person name="Ram K.R."/>
            <person name="Rand D."/>
            <person name="Rasmussen M.D."/>
            <person name="Reed L.K."/>
            <person name="Reenan R."/>
            <person name="Reily A."/>
            <person name="Remington K.A."/>
            <person name="Rieger T.T."/>
            <person name="Ritchie M.G."/>
            <person name="Robin C."/>
            <person name="Rogers Y.H."/>
            <person name="Rohde C."/>
            <person name="Rozas J."/>
            <person name="Rubenfield M.J."/>
            <person name="Ruiz A."/>
            <person name="Russo S."/>
            <person name="Salzberg S.L."/>
            <person name="Sanchez-Gracia A."/>
            <person name="Saranga D.J."/>
            <person name="Sato H."/>
            <person name="Schaeffer S.W."/>
            <person name="Schatz M.C."/>
            <person name="Schlenke T."/>
            <person name="Schwartz R."/>
            <person name="Segarra C."/>
            <person name="Singh R.S."/>
            <person name="Sirot L."/>
            <person name="Sirota M."/>
            <person name="Sisneros N.B."/>
            <person name="Smith C.D."/>
            <person name="Smith T.F."/>
            <person name="Spieth J."/>
            <person name="Stage D.E."/>
            <person name="Stark A."/>
            <person name="Stephan W."/>
            <person name="Strausberg R.L."/>
            <person name="Strempel S."/>
            <person name="Sturgill D."/>
            <person name="Sutton G."/>
            <person name="Sutton G.G."/>
            <person name="Tao W."/>
            <person name="Teichmann S."/>
            <person name="Tobari Y.N."/>
            <person name="Tomimura Y."/>
            <person name="Tsolas J.M."/>
            <person name="Valente V.L."/>
            <person name="Venter E."/>
            <person name="Venter J.C."/>
            <person name="Vicario S."/>
            <person name="Vieira F.G."/>
            <person name="Vilella A.J."/>
            <person name="Villasante A."/>
            <person name="Walenz B."/>
            <person name="Wang J."/>
            <person name="Wasserman M."/>
            <person name="Watts T."/>
            <person name="Wilson D."/>
            <person name="Wilson R.K."/>
            <person name="Wing R.A."/>
            <person name="Wolfner M.F."/>
            <person name="Wong A."/>
            <person name="Wong G.K."/>
            <person name="Wu C.I."/>
            <person name="Wu G."/>
            <person name="Yamamoto D."/>
            <person name="Yang H.P."/>
            <person name="Yang S.P."/>
            <person name="Yorke J.A."/>
            <person name="Yoshida K."/>
            <person name="Zdobnov E."/>
            <person name="Zhang P."/>
            <person name="Zhang Y."/>
            <person name="Zimin A.V."/>
            <person name="Baldwin J."/>
            <person name="Abdouelleil A."/>
            <person name="Abdulkadir J."/>
            <person name="Abebe A."/>
            <person name="Abera B."/>
            <person name="Abreu J."/>
            <person name="Acer S.C."/>
            <person name="Aftuck L."/>
            <person name="Alexander A."/>
            <person name="An P."/>
            <person name="Anderson E."/>
            <person name="Anderson S."/>
            <person name="Arachi H."/>
            <person name="Azer M."/>
            <person name="Bachantsang P."/>
            <person name="Barry A."/>
            <person name="Bayul T."/>
            <person name="Berlin A."/>
            <person name="Bessette D."/>
            <person name="Bloom T."/>
            <person name="Blye J."/>
            <person name="Boguslavskiy L."/>
            <person name="Bonnet C."/>
            <person name="Boukhgalter B."/>
            <person name="Bourzgui I."/>
            <person name="Brown A."/>
            <person name="Cahill P."/>
            <person name="Channer S."/>
            <person name="Cheshatsang Y."/>
            <person name="Chuda L."/>
            <person name="Citroen M."/>
            <person name="Collymore A."/>
            <person name="Cooke P."/>
            <person name="Costello M."/>
            <person name="D'Aco K."/>
            <person name="Daza R."/>
            <person name="De Haan G."/>
            <person name="DeGray S."/>
            <person name="DeMaso C."/>
            <person name="Dhargay N."/>
            <person name="Dooley K."/>
            <person name="Dooley E."/>
            <person name="Doricent M."/>
            <person name="Dorje P."/>
            <person name="Dorjee K."/>
            <person name="Dupes A."/>
            <person name="Elong R."/>
            <person name="Falk J."/>
            <person name="Farina A."/>
            <person name="Faro S."/>
            <person name="Ferguson D."/>
            <person name="Fisher S."/>
            <person name="Foley C.D."/>
            <person name="Franke A."/>
            <person name="Friedrich D."/>
            <person name="Gadbois L."/>
            <person name="Gearin G."/>
            <person name="Gearin C.R."/>
            <person name="Giannoukos G."/>
            <person name="Goode T."/>
            <person name="Graham J."/>
            <person name="Grandbois E."/>
            <person name="Grewal S."/>
            <person name="Gyaltsen K."/>
            <person name="Hafez N."/>
            <person name="Hagos B."/>
            <person name="Hall J."/>
            <person name="Henson C."/>
            <person name="Hollinger A."/>
            <person name="Honan T."/>
            <person name="Huard M.D."/>
            <person name="Hughes L."/>
            <person name="Hurhula B."/>
            <person name="Husby M.E."/>
            <person name="Kamat A."/>
            <person name="Kanga B."/>
            <person name="Kashin S."/>
            <person name="Khazanovich D."/>
            <person name="Kisner P."/>
            <person name="Lance K."/>
            <person name="Lara M."/>
            <person name="Lee W."/>
            <person name="Lennon N."/>
            <person name="Letendre F."/>
            <person name="LeVine R."/>
            <person name="Lipovsky A."/>
            <person name="Liu X."/>
            <person name="Liu J."/>
            <person name="Liu S."/>
            <person name="Lokyitsang T."/>
            <person name="Lokyitsang Y."/>
            <person name="Lubonja R."/>
            <person name="Lui A."/>
            <person name="MacDonald P."/>
            <person name="Magnisalis V."/>
            <person name="Maru K."/>
            <person name="Matthews C."/>
            <person name="McCusker W."/>
            <person name="McDonough S."/>
            <person name="Mehta T."/>
            <person name="Meldrim J."/>
            <person name="Meneus L."/>
            <person name="Mihai O."/>
            <person name="Mihalev A."/>
            <person name="Mihova T."/>
            <person name="Mittelman R."/>
            <person name="Mlenga V."/>
            <person name="Montmayeur A."/>
            <person name="Mulrain L."/>
            <person name="Navidi A."/>
            <person name="Naylor J."/>
            <person name="Negash T."/>
            <person name="Nguyen T."/>
            <person name="Nguyen N."/>
            <person name="Nicol R."/>
            <person name="Norbu C."/>
            <person name="Norbu N."/>
            <person name="Novod N."/>
            <person name="O'Neill B."/>
            <person name="Osman S."/>
            <person name="Markiewicz E."/>
            <person name="Oyono O.L."/>
            <person name="Patti C."/>
            <person name="Phunkhang P."/>
            <person name="Pierre F."/>
            <person name="Priest M."/>
            <person name="Raghuraman S."/>
            <person name="Rege F."/>
            <person name="Reyes R."/>
            <person name="Rise C."/>
            <person name="Rogov P."/>
            <person name="Ross K."/>
            <person name="Ryan E."/>
            <person name="Settipalli S."/>
            <person name="Shea T."/>
            <person name="Sherpa N."/>
            <person name="Shi L."/>
            <person name="Shih D."/>
            <person name="Sparrow T."/>
            <person name="Spaulding J."/>
            <person name="Stalker J."/>
            <person name="Stange-Thomann N."/>
            <person name="Stavropoulos S."/>
            <person name="Stone C."/>
            <person name="Strader C."/>
            <person name="Tesfaye S."/>
            <person name="Thomson T."/>
            <person name="Thoulutsang Y."/>
            <person name="Thoulutsang D."/>
            <person name="Topham K."/>
            <person name="Topping I."/>
            <person name="Tsamla T."/>
            <person name="Vassiliev H."/>
            <person name="Vo A."/>
            <person name="Wangchuk T."/>
            <person name="Wangdi T."/>
            <person name="Weiand M."/>
            <person name="Wilkinson J."/>
            <person name="Wilson A."/>
            <person name="Yadav S."/>
            <person name="Young G."/>
            <person name="Yu Q."/>
            <person name="Zembek L."/>
            <person name="Zhong D."/>
            <person name="Zimmer A."/>
            <person name="Zwirko Z."/>
            <person name="Jaffe D.B."/>
            <person name="Alvarez P."/>
            <person name="Brockman W."/>
            <person name="Butler J."/>
            <person name="Chin C."/>
            <person name="Gnerre S."/>
            <person name="Grabherr M."/>
            <person name="Kleber M."/>
            <person name="Mauceli E."/>
            <person name="MacCallum I."/>
        </authorList>
    </citation>
    <scope>NUCLEOTIDE SEQUENCE [LARGE SCALE GENOMIC DNA]</scope>
    <source>
        <strain evidence="3">white501</strain>
    </source>
</reference>
<feature type="region of interest" description="Disordered" evidence="1">
    <location>
        <begin position="55"/>
        <end position="74"/>
    </location>
</feature>
<name>B4QA64_DROSI</name>
<organism evidence="2 3">
    <name type="scientific">Drosophila simulans</name>
    <name type="common">Fruit fly</name>
    <dbReference type="NCBI Taxonomy" id="7240"/>
    <lineage>
        <taxon>Eukaryota</taxon>
        <taxon>Metazoa</taxon>
        <taxon>Ecdysozoa</taxon>
        <taxon>Arthropoda</taxon>
        <taxon>Hexapoda</taxon>
        <taxon>Insecta</taxon>
        <taxon>Pterygota</taxon>
        <taxon>Neoptera</taxon>
        <taxon>Endopterygota</taxon>
        <taxon>Diptera</taxon>
        <taxon>Brachycera</taxon>
        <taxon>Muscomorpha</taxon>
        <taxon>Ephydroidea</taxon>
        <taxon>Drosophilidae</taxon>
        <taxon>Drosophila</taxon>
        <taxon>Sophophora</taxon>
    </lineage>
</organism>
<evidence type="ECO:0000313" key="3">
    <source>
        <dbReference type="Proteomes" id="UP000000304"/>
    </source>
</evidence>